<dbReference type="AlphaFoldDB" id="A0A2U9S6L2"/>
<dbReference type="SUPFAM" id="SSF81593">
    <property type="entry name" value="Nucleotidyltransferase substrate binding subunit/domain"/>
    <property type="match status" value="1"/>
</dbReference>
<dbReference type="KEGG" id="azm:DM194_02790"/>
<dbReference type="PANTHER" id="PTHR31793">
    <property type="entry name" value="4-HYDROXYBENZOYL-COA THIOESTERASE FAMILY MEMBER"/>
    <property type="match status" value="1"/>
</dbReference>
<feature type="region of interest" description="Disordered" evidence="1">
    <location>
        <begin position="106"/>
        <end position="138"/>
    </location>
</feature>
<dbReference type="Proteomes" id="UP000249605">
    <property type="component" value="Chromosome"/>
</dbReference>
<dbReference type="InterPro" id="IPR050563">
    <property type="entry name" value="4-hydroxybenzoyl-CoA_TE"/>
</dbReference>
<dbReference type="GO" id="GO:0047617">
    <property type="term" value="F:fatty acyl-CoA hydrolase activity"/>
    <property type="evidence" value="ECO:0007669"/>
    <property type="project" value="TreeGrafter"/>
</dbReference>
<organism evidence="3 4">
    <name type="scientific">Azospirillum ramasamyi</name>
    <dbReference type="NCBI Taxonomy" id="682998"/>
    <lineage>
        <taxon>Bacteria</taxon>
        <taxon>Pseudomonadati</taxon>
        <taxon>Pseudomonadota</taxon>
        <taxon>Alphaproteobacteria</taxon>
        <taxon>Rhodospirillales</taxon>
        <taxon>Azospirillaceae</taxon>
        <taxon>Azospirillum</taxon>
    </lineage>
</organism>
<dbReference type="Pfam" id="PF13279">
    <property type="entry name" value="4HBT_2"/>
    <property type="match status" value="1"/>
</dbReference>
<dbReference type="Gene3D" id="3.10.129.10">
    <property type="entry name" value="Hotdog Thioesterase"/>
    <property type="match status" value="1"/>
</dbReference>
<evidence type="ECO:0000256" key="1">
    <source>
        <dbReference type="SAM" id="MobiDB-lite"/>
    </source>
</evidence>
<accession>A0A2U9S6L2</accession>
<dbReference type="SUPFAM" id="SSF54637">
    <property type="entry name" value="Thioesterase/thiol ester dehydrase-isomerase"/>
    <property type="match status" value="1"/>
</dbReference>
<dbReference type="Gene3D" id="1.20.120.330">
    <property type="entry name" value="Nucleotidyltransferases domain 2"/>
    <property type="match status" value="1"/>
</dbReference>
<gene>
    <name evidence="3" type="ORF">DM194_02790</name>
</gene>
<evidence type="ECO:0000259" key="2">
    <source>
        <dbReference type="Pfam" id="PF05168"/>
    </source>
</evidence>
<reference evidence="3 4" key="1">
    <citation type="journal article" date="2019" name="Int. J. Syst. Evol. Microbiol.">
        <title>Azospirillum ramasamyi sp. nov., a novel diazotrophic bacterium isolated from fermented bovine products.</title>
        <authorList>
            <person name="Anandham R."/>
            <person name="Heo J."/>
            <person name="Krishnamoorthy R."/>
            <person name="SenthilKumar M."/>
            <person name="Gopal N.O."/>
            <person name="Kim S.J."/>
            <person name="Kwon S.W."/>
        </authorList>
    </citation>
    <scope>NUCLEOTIDE SEQUENCE [LARGE SCALE GENOMIC DNA]</scope>
    <source>
        <strain evidence="3 4">M2T2B2</strain>
    </source>
</reference>
<keyword evidence="4" id="KW-1185">Reference proteome</keyword>
<sequence length="312" mass="33673">MKGCGSMGLGVGPEAWLATASLDLRAGPACLPVPEPIVTAAAYHCRQAAEKLVKAVLAWLGQDVPRSRDIDALVIRVPGDLPIRERLLPLGRFTAYAILYRYPGESGEVSDEPTGRGGSRLAGRDRSRAGQHSGGHLPHEWIPFMTSATPLDLHRETVRPEWIDYNGHMNVAYYLLAFDHATDAVLDRFGIGKAYVAAQDRSVFVVDAHLTYAREVTEGTPLRFGSLLLGADAKRLHLFHEMRHAEEGWLAATAEFMLLHVDLATRKTCPFPAAVAAALAGQAALHAAGPWPPQAGRAVARLNPVQSGMGRG</sequence>
<evidence type="ECO:0000313" key="4">
    <source>
        <dbReference type="Proteomes" id="UP000249605"/>
    </source>
</evidence>
<dbReference type="OrthoDB" id="9803287at2"/>
<dbReference type="Pfam" id="PF05168">
    <property type="entry name" value="HEPN"/>
    <property type="match status" value="1"/>
</dbReference>
<name>A0A2U9S6L2_9PROT</name>
<protein>
    <recommendedName>
        <fullName evidence="2">HEPN domain-containing protein</fullName>
    </recommendedName>
</protein>
<dbReference type="PANTHER" id="PTHR31793:SF2">
    <property type="entry name" value="BLR1345 PROTEIN"/>
    <property type="match status" value="1"/>
</dbReference>
<dbReference type="InterPro" id="IPR029069">
    <property type="entry name" value="HotDog_dom_sf"/>
</dbReference>
<feature type="domain" description="HEPN" evidence="2">
    <location>
        <begin position="15"/>
        <end position="107"/>
    </location>
</feature>
<proteinExistence type="predicted"/>
<dbReference type="EMBL" id="CP029829">
    <property type="protein sequence ID" value="AWU93279.1"/>
    <property type="molecule type" value="Genomic_DNA"/>
</dbReference>
<dbReference type="CDD" id="cd00586">
    <property type="entry name" value="4HBT"/>
    <property type="match status" value="1"/>
</dbReference>
<dbReference type="InterPro" id="IPR007842">
    <property type="entry name" value="HEPN_dom"/>
</dbReference>
<evidence type="ECO:0000313" key="3">
    <source>
        <dbReference type="EMBL" id="AWU93279.1"/>
    </source>
</evidence>